<sequence>MSSPKAAHYNAALNAALTAGNWAANAPATAPRGAQLEWGELVRKWGKHTGGNVQLVHHLRDISLAYLSTSGHSISSSGFLALPNNDASQSIESSPSATTSADSGSQTTSSFVHIPHPHLHRRHRNQGSVDESVAESGNTVKPQAEGTHRAAYLSEGDLDGDDYEDQRAWAIDRVWWMGVASQNAEEVQEGVRALESSIDSGKLSPADVQSAKLILAYHQHALGNHNAALRVYETVDWSTENRFGVVEGDAAVVERIRGRCLQGISYELSSPSNALLAIQSYLSTIPLLQSLQSFTLPIPSYLGKSPAKVASFEAHREVFRFISTALARAAVLSSRASGQEARQQDLQILRTFHALSSNWPSGFRPVQRQKLLILYLRALHSSPFTSGPLLYASPAPTVPPAQLWHSEVVHALTQGKNLLNHTTSFPRAGAVNHPVLLFATLSTHLYALSPHSSLSETTLDLLWWAMTLTFQSQSILRNLLRVMVDRKDWVDAKRIFGLYVDLVLKARQTVSPEVNLQLQKRPSDEDPHLKPTTASGVVPSPRPAADSPTPPHGAEADDDYDFVRTLLMGARLLSEHTNEPEEAWRYVTLAGDVVSVSQTLGQKSKARKVLEGRVEEAKGVVRIVMSRSKPCPLRYSNELIRVATDPLQRATFQSQALNHLLSSTILLPTSPSAFYHLAHAYAAARQVPEATEAVRRALELEGDEQAELGEHDEKERPVGVEGWLLLGILLTAHGEWNAARKALEAGISIWEDADALPLTVETVPSVAPLLQPSGLPPTLPTLPLCPPTPDTKLSQVIRLRTTLNGVVEKMRGCEEAMVKQQELFAFFSGRCGLVSERKRSGTVGAGASAELTGFREGGLDGSYISVRDDLPQIHTPGQQSSAGSIQGPTLAQPIPRTSSPPAGDALDVPQPRSISLRGRDRAGSLRRGLGKHLNVSRASAVAGGEAEGSEADGSTRLRSPSTAPSIAPTAIHSTYRSSRTPAPPPPSQPSSAPDLHTKEEKRILSDLWLSSAATFRRWGKTEQCLVAVMEAETLDPGNPDVWVQLGLYHIATSPKEGEPAYEGKKRQQEVVWKKAEAAFVKALLMKPDYPQAIIGLSKLYLASPFTPPPRPTPPLPSPAQSQDEKAAAPELVPSLQGPDLAESLLNQLTQAHGWDDPMAWFLLGKVAERQGRGDRARECWEFALGLEKGRGITGWDVAKEWL</sequence>
<name>A0A1E3HI30_9TREE</name>
<evidence type="ECO:0000313" key="5">
    <source>
        <dbReference type="EMBL" id="ODN75994.1"/>
    </source>
</evidence>
<evidence type="ECO:0000256" key="4">
    <source>
        <dbReference type="SAM" id="MobiDB-lite"/>
    </source>
</evidence>
<dbReference type="Proteomes" id="UP000094065">
    <property type="component" value="Unassembled WGS sequence"/>
</dbReference>
<dbReference type="SUPFAM" id="SSF48452">
    <property type="entry name" value="TPR-like"/>
    <property type="match status" value="1"/>
</dbReference>
<feature type="compositionally biased region" description="Pro residues" evidence="4">
    <location>
        <begin position="1105"/>
        <end position="1117"/>
    </location>
</feature>
<dbReference type="OrthoDB" id="29013at2759"/>
<dbReference type="EMBL" id="AWGJ01000009">
    <property type="protein sequence ID" value="ODN75994.1"/>
    <property type="molecule type" value="Genomic_DNA"/>
</dbReference>
<feature type="compositionally biased region" description="Polar residues" evidence="4">
    <location>
        <begin position="86"/>
        <end position="111"/>
    </location>
</feature>
<protein>
    <submittedName>
        <fullName evidence="5">Uncharacterized protein</fullName>
    </submittedName>
</protein>
<dbReference type="SMART" id="SM00028">
    <property type="entry name" value="TPR"/>
    <property type="match status" value="4"/>
</dbReference>
<feature type="region of interest" description="Disordered" evidence="4">
    <location>
        <begin position="515"/>
        <end position="556"/>
    </location>
</feature>
<dbReference type="InterPro" id="IPR011990">
    <property type="entry name" value="TPR-like_helical_dom_sf"/>
</dbReference>
<evidence type="ECO:0000313" key="6">
    <source>
        <dbReference type="Proteomes" id="UP000094065"/>
    </source>
</evidence>
<comment type="caution">
    <text evidence="5">The sequence shown here is derived from an EMBL/GenBank/DDBJ whole genome shotgun (WGS) entry which is preliminary data.</text>
</comment>
<comment type="similarity">
    <text evidence="2">Belongs to the YPP1 family.</text>
</comment>
<dbReference type="RefSeq" id="XP_018991525.1">
    <property type="nucleotide sequence ID" value="XM_019140374.1"/>
</dbReference>
<gene>
    <name evidence="5" type="ORF">L202_05960</name>
</gene>
<dbReference type="InterPro" id="IPR051722">
    <property type="entry name" value="Endocytosis_PI4K-reg_protein"/>
</dbReference>
<reference evidence="5 6" key="1">
    <citation type="submission" date="2016-06" db="EMBL/GenBank/DDBJ databases">
        <title>Evolution of pathogenesis and genome organization in the Tremellales.</title>
        <authorList>
            <person name="Cuomo C."/>
            <person name="Litvintseva A."/>
            <person name="Heitman J."/>
            <person name="Chen Y."/>
            <person name="Sun S."/>
            <person name="Springer D."/>
            <person name="Dromer F."/>
            <person name="Young S."/>
            <person name="Zeng Q."/>
            <person name="Chapman S."/>
            <person name="Gujja S."/>
            <person name="Saif S."/>
            <person name="Birren B."/>
        </authorList>
    </citation>
    <scope>NUCLEOTIDE SEQUENCE [LARGE SCALE GENOMIC DNA]</scope>
    <source>
        <strain evidence="5 6">CBS 6039</strain>
    </source>
</reference>
<dbReference type="PROSITE" id="PS50005">
    <property type="entry name" value="TPR"/>
    <property type="match status" value="1"/>
</dbReference>
<dbReference type="AlphaFoldDB" id="A0A1E3HI30"/>
<proteinExistence type="inferred from homology"/>
<dbReference type="STRING" id="1295533.A0A1E3HI30"/>
<dbReference type="Gene3D" id="1.25.40.10">
    <property type="entry name" value="Tetratricopeptide repeat domain"/>
    <property type="match status" value="2"/>
</dbReference>
<organism evidence="5 6">
    <name type="scientific">Cryptococcus amylolentus CBS 6039</name>
    <dbReference type="NCBI Taxonomy" id="1295533"/>
    <lineage>
        <taxon>Eukaryota</taxon>
        <taxon>Fungi</taxon>
        <taxon>Dikarya</taxon>
        <taxon>Basidiomycota</taxon>
        <taxon>Agaricomycotina</taxon>
        <taxon>Tremellomycetes</taxon>
        <taxon>Tremellales</taxon>
        <taxon>Cryptococcaceae</taxon>
        <taxon>Cryptococcus</taxon>
    </lineage>
</organism>
<comment type="function">
    <text evidence="1">Involved in endocytosis.</text>
</comment>
<evidence type="ECO:0000256" key="3">
    <source>
        <dbReference type="PROSITE-ProRule" id="PRU00339"/>
    </source>
</evidence>
<evidence type="ECO:0000256" key="2">
    <source>
        <dbReference type="ARBA" id="ARBA00038251"/>
    </source>
</evidence>
<feature type="region of interest" description="Disordered" evidence="4">
    <location>
        <begin position="86"/>
        <end position="147"/>
    </location>
</feature>
<dbReference type="InterPro" id="IPR019734">
    <property type="entry name" value="TPR_rpt"/>
</dbReference>
<keyword evidence="6" id="KW-1185">Reference proteome</keyword>
<evidence type="ECO:0000256" key="1">
    <source>
        <dbReference type="ARBA" id="ARBA00002550"/>
    </source>
</evidence>
<dbReference type="GeneID" id="30157269"/>
<feature type="repeat" description="TPR" evidence="3">
    <location>
        <begin position="671"/>
        <end position="704"/>
    </location>
</feature>
<feature type="region of interest" description="Disordered" evidence="4">
    <location>
        <begin position="1105"/>
        <end position="1129"/>
    </location>
</feature>
<accession>A0A1E3HI30</accession>
<feature type="compositionally biased region" description="Basic residues" evidence="4">
    <location>
        <begin position="115"/>
        <end position="125"/>
    </location>
</feature>
<keyword evidence="3" id="KW-0802">TPR repeat</keyword>
<feature type="region of interest" description="Disordered" evidence="4">
    <location>
        <begin position="870"/>
        <end position="994"/>
    </location>
</feature>
<feature type="compositionally biased region" description="Polar residues" evidence="4">
    <location>
        <begin position="875"/>
        <end position="900"/>
    </location>
</feature>
<dbReference type="PANTHER" id="PTHR23083:SF464">
    <property type="entry name" value="TETRATRICOPEPTIDE REPEAT DOMAIN 7, ISOFORM A"/>
    <property type="match status" value="1"/>
</dbReference>
<dbReference type="PANTHER" id="PTHR23083">
    <property type="entry name" value="TETRATRICOPEPTIDE REPEAT PROTEIN, TPR"/>
    <property type="match status" value="1"/>
</dbReference>